<comment type="similarity">
    <text evidence="1">Belongs to the metallo-dependent hydrolases superfamily.</text>
</comment>
<evidence type="ECO:0000259" key="2">
    <source>
        <dbReference type="Pfam" id="PF04909"/>
    </source>
</evidence>
<organism evidence="3">
    <name type="scientific">Serratia fonticola</name>
    <dbReference type="NCBI Taxonomy" id="47917"/>
    <lineage>
        <taxon>Bacteria</taxon>
        <taxon>Pseudomonadati</taxon>
        <taxon>Pseudomonadota</taxon>
        <taxon>Gammaproteobacteria</taxon>
        <taxon>Enterobacterales</taxon>
        <taxon>Yersiniaceae</taxon>
        <taxon>Serratia</taxon>
    </lineage>
</organism>
<evidence type="ECO:0000313" key="3">
    <source>
        <dbReference type="EMBL" id="VTR22038.1"/>
    </source>
</evidence>
<dbReference type="Gene3D" id="3.20.20.140">
    <property type="entry name" value="Metal-dependent hydrolases"/>
    <property type="match status" value="1"/>
</dbReference>
<evidence type="ECO:0000256" key="1">
    <source>
        <dbReference type="ARBA" id="ARBA00038310"/>
    </source>
</evidence>
<dbReference type="PANTHER" id="PTHR43569:SF2">
    <property type="entry name" value="AMIDOHYDROLASE-RELATED DOMAIN-CONTAINING PROTEIN"/>
    <property type="match status" value="1"/>
</dbReference>
<gene>
    <name evidence="3" type="ORF">NCTC12965_01414</name>
</gene>
<protein>
    <submittedName>
        <fullName evidence="3">Predicted metal-dependent hydrolase of the TIM-barrel fold</fullName>
    </submittedName>
</protein>
<dbReference type="PANTHER" id="PTHR43569">
    <property type="entry name" value="AMIDOHYDROLASE"/>
    <property type="match status" value="1"/>
</dbReference>
<dbReference type="AlphaFoldDB" id="A0A4V6KME4"/>
<feature type="domain" description="Amidohydrolase-related" evidence="2">
    <location>
        <begin position="5"/>
        <end position="232"/>
    </location>
</feature>
<dbReference type="InterPro" id="IPR052350">
    <property type="entry name" value="Metallo-dep_Lactonases"/>
</dbReference>
<dbReference type="EMBL" id="CABEEZ010000027">
    <property type="protein sequence ID" value="VTR22038.1"/>
    <property type="molecule type" value="Genomic_DNA"/>
</dbReference>
<dbReference type="InterPro" id="IPR006680">
    <property type="entry name" value="Amidohydro-rel"/>
</dbReference>
<proteinExistence type="inferred from homology"/>
<dbReference type="InterPro" id="IPR032466">
    <property type="entry name" value="Metal_Hydrolase"/>
</dbReference>
<dbReference type="GO" id="GO:0016787">
    <property type="term" value="F:hydrolase activity"/>
    <property type="evidence" value="ECO:0007669"/>
    <property type="project" value="UniProtKB-KW"/>
</dbReference>
<dbReference type="Pfam" id="PF04909">
    <property type="entry name" value="Amidohydro_2"/>
    <property type="match status" value="1"/>
</dbReference>
<accession>A0A4V6KME4</accession>
<keyword evidence="3" id="KW-0378">Hydrolase</keyword>
<dbReference type="SUPFAM" id="SSF51556">
    <property type="entry name" value="Metallo-dependent hydrolases"/>
    <property type="match status" value="1"/>
</dbReference>
<reference evidence="3" key="1">
    <citation type="submission" date="2019-05" db="EMBL/GenBank/DDBJ databases">
        <authorList>
            <consortium name="Pathogen Informatics"/>
        </authorList>
    </citation>
    <scope>NUCLEOTIDE SEQUENCE [LARGE SCALE GENOMIC DNA]</scope>
    <source>
        <strain evidence="3">NCTC12965</strain>
    </source>
</reference>
<sequence length="235" mass="26143">MLVQAVPTLAESEWLLAMAEQTDKINGVIGWADITKGQAVTADLRRLMGKSNRLKGIRYMSQGLPGGHLVTPEFIEGVRCVGEQGLVYELLVTAQQLDDVDRLIAACPDVVFVIEHIAKPAIRAGEMEPWRSKLRQIAQRHPNVFCKLSGMTTEADYQRWSGLDQAYQEIEPYIAAVFSAFGEDRVMFASDWPVSLLALPYAGVLSLCQRYLQDNSALSADKLFHLVAENVYSLK</sequence>
<name>A0A4V6KME4_SERFO</name>